<organism evidence="3 4">
    <name type="scientific">Streptomonospora alba</name>
    <dbReference type="NCBI Taxonomy" id="183763"/>
    <lineage>
        <taxon>Bacteria</taxon>
        <taxon>Bacillati</taxon>
        <taxon>Actinomycetota</taxon>
        <taxon>Actinomycetes</taxon>
        <taxon>Streptosporangiales</taxon>
        <taxon>Nocardiopsidaceae</taxon>
        <taxon>Streptomonospora</taxon>
    </lineage>
</organism>
<feature type="compositionally biased region" description="Polar residues" evidence="1">
    <location>
        <begin position="19"/>
        <end position="28"/>
    </location>
</feature>
<proteinExistence type="predicted"/>
<evidence type="ECO:0000256" key="1">
    <source>
        <dbReference type="SAM" id="MobiDB-lite"/>
    </source>
</evidence>
<dbReference type="InterPro" id="IPR025557">
    <property type="entry name" value="DUF4282"/>
</dbReference>
<feature type="transmembrane region" description="Helical" evidence="2">
    <location>
        <begin position="106"/>
        <end position="135"/>
    </location>
</feature>
<dbReference type="EMBL" id="JROO01000038">
    <property type="protein sequence ID" value="KIH97410.1"/>
    <property type="molecule type" value="Genomic_DNA"/>
</dbReference>
<comment type="caution">
    <text evidence="3">The sequence shown here is derived from an EMBL/GenBank/DDBJ whole genome shotgun (WGS) entry which is preliminary data.</text>
</comment>
<dbReference type="STRING" id="183763.LP52_19350"/>
<feature type="region of interest" description="Disordered" evidence="1">
    <location>
        <begin position="1"/>
        <end position="82"/>
    </location>
</feature>
<evidence type="ECO:0000256" key="2">
    <source>
        <dbReference type="SAM" id="Phobius"/>
    </source>
</evidence>
<feature type="transmembrane region" description="Helical" evidence="2">
    <location>
        <begin position="141"/>
        <end position="169"/>
    </location>
</feature>
<feature type="compositionally biased region" description="Low complexity" evidence="1">
    <location>
        <begin position="36"/>
        <end position="57"/>
    </location>
</feature>
<accession>A0A0C2JER4</accession>
<dbReference type="AlphaFoldDB" id="A0A0C2JER4"/>
<keyword evidence="2" id="KW-0472">Membrane</keyword>
<gene>
    <name evidence="3" type="ORF">LP52_19350</name>
</gene>
<dbReference type="OrthoDB" id="3261033at2"/>
<keyword evidence="2" id="KW-1133">Transmembrane helix</keyword>
<reference evidence="4" key="1">
    <citation type="journal article" date="2015" name="Chem. Biol.">
        <title>Structure, bioactivity, and resistance mechanism of streptomonomicin, an unusual lasso Peptide from an understudied halophilic actinomycete.</title>
        <authorList>
            <person name="Metelev M."/>
            <person name="Tietz J.I."/>
            <person name="Melby J.O."/>
            <person name="Blair P.M."/>
            <person name="Zhu L."/>
            <person name="Livnat I."/>
            <person name="Severinov K."/>
            <person name="Mitchell D.A."/>
        </authorList>
    </citation>
    <scope>NUCLEOTIDE SEQUENCE [LARGE SCALE GENOMIC DNA]</scope>
    <source>
        <strain evidence="4">YIM 90003</strain>
    </source>
</reference>
<keyword evidence="2" id="KW-0812">Transmembrane</keyword>
<evidence type="ECO:0000313" key="4">
    <source>
        <dbReference type="Proteomes" id="UP000031675"/>
    </source>
</evidence>
<dbReference type="Proteomes" id="UP000031675">
    <property type="component" value="Unassembled WGS sequence"/>
</dbReference>
<keyword evidence="4" id="KW-1185">Reference proteome</keyword>
<evidence type="ECO:0008006" key="5">
    <source>
        <dbReference type="Google" id="ProtNLM"/>
    </source>
</evidence>
<dbReference type="RefSeq" id="WP_040275609.1">
    <property type="nucleotide sequence ID" value="NZ_JROO01000038.1"/>
</dbReference>
<sequence length="184" mass="18729">MNPPGENPYEPGRPDYSGQPGQDPSGYSNPAGYGGQPPQSGYPGQPGVSGPQQGWQQPPQPPYGGAGGPGGGAPGPGPAAPPPAAGPGFFAALFDFQFRGFVTTQLITVLFILWLVLIGIFTLSGVVSSFSLMAVSPLTGLLTLLGALVGGAVGVLLTRVGLEVLIVLFRISEDLTAIRSRNGM</sequence>
<name>A0A0C2JER4_9ACTN</name>
<feature type="compositionally biased region" description="Gly residues" evidence="1">
    <location>
        <begin position="64"/>
        <end position="74"/>
    </location>
</feature>
<evidence type="ECO:0000313" key="3">
    <source>
        <dbReference type="EMBL" id="KIH97410.1"/>
    </source>
</evidence>
<dbReference type="Pfam" id="PF14110">
    <property type="entry name" value="DUF4282"/>
    <property type="match status" value="1"/>
</dbReference>
<protein>
    <recommendedName>
        <fullName evidence="5">DUF4282 domain-containing protein</fullName>
    </recommendedName>
</protein>